<organism evidence="3 4">
    <name type="scientific">Actinomadura pelletieri DSM 43383</name>
    <dbReference type="NCBI Taxonomy" id="1120940"/>
    <lineage>
        <taxon>Bacteria</taxon>
        <taxon>Bacillati</taxon>
        <taxon>Actinomycetota</taxon>
        <taxon>Actinomycetes</taxon>
        <taxon>Streptosporangiales</taxon>
        <taxon>Thermomonosporaceae</taxon>
        <taxon>Actinomadura</taxon>
    </lineage>
</organism>
<comment type="caution">
    <text evidence="3">The sequence shown here is derived from an EMBL/GenBank/DDBJ whole genome shotgun (WGS) entry which is preliminary data.</text>
</comment>
<keyword evidence="4" id="KW-1185">Reference proteome</keyword>
<dbReference type="EMBL" id="RBWU01000004">
    <property type="protein sequence ID" value="RKS73406.1"/>
    <property type="molecule type" value="Genomic_DNA"/>
</dbReference>
<feature type="transmembrane region" description="Helical" evidence="2">
    <location>
        <begin position="43"/>
        <end position="69"/>
    </location>
</feature>
<protein>
    <submittedName>
        <fullName evidence="3">Uncharacterized protein</fullName>
    </submittedName>
</protein>
<evidence type="ECO:0000256" key="1">
    <source>
        <dbReference type="SAM" id="MobiDB-lite"/>
    </source>
</evidence>
<name>A0A495QLM6_9ACTN</name>
<keyword evidence="2" id="KW-0812">Transmembrane</keyword>
<keyword evidence="2" id="KW-0472">Membrane</keyword>
<evidence type="ECO:0000313" key="3">
    <source>
        <dbReference type="EMBL" id="RKS73406.1"/>
    </source>
</evidence>
<accession>A0A495QLM6</accession>
<proteinExistence type="predicted"/>
<feature type="region of interest" description="Disordered" evidence="1">
    <location>
        <begin position="89"/>
        <end position="115"/>
    </location>
</feature>
<dbReference type="Proteomes" id="UP000274601">
    <property type="component" value="Unassembled WGS sequence"/>
</dbReference>
<sequence>MPYRPGPGPGGILCGVVRAGAGRGPRGEGRRAGPQRIGYGGGVAWLAVSVAAGSIGLAVIAFCAFRVWLEVRGFGLELERARRRLAPKHSALARELSDTENARPSQPRGDGVRSA</sequence>
<dbReference type="AlphaFoldDB" id="A0A495QLM6"/>
<keyword evidence="2" id="KW-1133">Transmembrane helix</keyword>
<gene>
    <name evidence="3" type="ORF">BZB76_4096</name>
</gene>
<reference evidence="3 4" key="1">
    <citation type="submission" date="2018-10" db="EMBL/GenBank/DDBJ databases">
        <title>Genomic Encyclopedia of Archaeal and Bacterial Type Strains, Phase II (KMG-II): from individual species to whole genera.</title>
        <authorList>
            <person name="Goeker M."/>
        </authorList>
    </citation>
    <scope>NUCLEOTIDE SEQUENCE [LARGE SCALE GENOMIC DNA]</scope>
    <source>
        <strain evidence="3 4">DSM 43383</strain>
    </source>
</reference>
<evidence type="ECO:0000256" key="2">
    <source>
        <dbReference type="SAM" id="Phobius"/>
    </source>
</evidence>
<evidence type="ECO:0000313" key="4">
    <source>
        <dbReference type="Proteomes" id="UP000274601"/>
    </source>
</evidence>